<keyword evidence="7" id="KW-1185">Reference proteome</keyword>
<evidence type="ECO:0000256" key="1">
    <source>
        <dbReference type="ARBA" id="ARBA00022729"/>
    </source>
</evidence>
<evidence type="ECO:0000256" key="4">
    <source>
        <dbReference type="RuleBase" id="RU361153"/>
    </source>
</evidence>
<dbReference type="HOGENOM" id="CLU_515676_0_0_0"/>
<keyword evidence="2 4" id="KW-0378">Hydrolase</keyword>
<dbReference type="Proteomes" id="UP000001025">
    <property type="component" value="Chromosome"/>
</dbReference>
<keyword evidence="3 4" id="KW-0326">Glycosidase</keyword>
<dbReference type="PATRIC" id="fig|243090.15.peg.2518"/>
<dbReference type="InterPro" id="IPR050386">
    <property type="entry name" value="Glycosyl_hydrolase_5"/>
</dbReference>
<evidence type="ECO:0000256" key="3">
    <source>
        <dbReference type="ARBA" id="ARBA00023295"/>
    </source>
</evidence>
<dbReference type="InterPro" id="IPR001547">
    <property type="entry name" value="Glyco_hydro_5"/>
</dbReference>
<dbReference type="FunFam" id="3.20.20.80:FF:000189">
    <property type="entry name" value="Endoglucanase"/>
    <property type="match status" value="1"/>
</dbReference>
<dbReference type="GO" id="GO:0009251">
    <property type="term" value="P:glucan catabolic process"/>
    <property type="evidence" value="ECO:0000318"/>
    <property type="project" value="GO_Central"/>
</dbReference>
<protein>
    <submittedName>
        <fullName evidence="6">Cellulase</fullName>
        <ecNumber evidence="6">3.2.1.4</ecNumber>
    </submittedName>
</protein>
<dbReference type="GO" id="GO:0008810">
    <property type="term" value="F:cellulase activity"/>
    <property type="evidence" value="ECO:0007669"/>
    <property type="project" value="UniProtKB-EC"/>
</dbReference>
<dbReference type="SUPFAM" id="SSF51445">
    <property type="entry name" value="(Trans)glycosidases"/>
    <property type="match status" value="1"/>
</dbReference>
<dbReference type="PROSITE" id="PS00659">
    <property type="entry name" value="GLYCOSYL_HYDROL_F5"/>
    <property type="match status" value="1"/>
</dbReference>
<dbReference type="InParanoid" id="Q7UGF4"/>
<gene>
    <name evidence="6" type="ordered locus">RB5256</name>
</gene>
<dbReference type="GO" id="GO:0004338">
    <property type="term" value="F:glucan exo-1,3-beta-glucosidase activity"/>
    <property type="evidence" value="ECO:0000318"/>
    <property type="project" value="GO_Central"/>
</dbReference>
<name>Q7UGF4_RHOBA</name>
<comment type="similarity">
    <text evidence="4">Belongs to the glycosyl hydrolase 5 (cellulase A) family.</text>
</comment>
<dbReference type="EC" id="3.2.1.4" evidence="6"/>
<evidence type="ECO:0000313" key="7">
    <source>
        <dbReference type="Proteomes" id="UP000001025"/>
    </source>
</evidence>
<dbReference type="EnsemblBacteria" id="CAD78375">
    <property type="protein sequence ID" value="CAD78375"/>
    <property type="gene ID" value="RB5256"/>
</dbReference>
<organism evidence="6 7">
    <name type="scientific">Rhodopirellula baltica (strain DSM 10527 / NCIMB 13988 / SH1)</name>
    <dbReference type="NCBI Taxonomy" id="243090"/>
    <lineage>
        <taxon>Bacteria</taxon>
        <taxon>Pseudomonadati</taxon>
        <taxon>Planctomycetota</taxon>
        <taxon>Planctomycetia</taxon>
        <taxon>Pirellulales</taxon>
        <taxon>Pirellulaceae</taxon>
        <taxon>Rhodopirellula</taxon>
    </lineage>
</organism>
<dbReference type="InterPro" id="IPR018087">
    <property type="entry name" value="Glyco_hydro_5_CS"/>
</dbReference>
<dbReference type="OrthoDB" id="9800955at2"/>
<dbReference type="KEGG" id="rba:RB5256"/>
<dbReference type="eggNOG" id="COG2730">
    <property type="taxonomic scope" value="Bacteria"/>
</dbReference>
<feature type="domain" description="Glycoside hydrolase family 5" evidence="5">
    <location>
        <begin position="238"/>
        <end position="503"/>
    </location>
</feature>
<dbReference type="InterPro" id="IPR017853">
    <property type="entry name" value="GH"/>
</dbReference>
<dbReference type="AlphaFoldDB" id="Q7UGF4"/>
<dbReference type="CAZy" id="GH5">
    <property type="family name" value="Glycoside Hydrolase Family 5"/>
</dbReference>
<evidence type="ECO:0000259" key="5">
    <source>
        <dbReference type="Pfam" id="PF00150"/>
    </source>
</evidence>
<dbReference type="EMBL" id="BX294141">
    <property type="protein sequence ID" value="CAD78375.1"/>
    <property type="molecule type" value="Genomic_DNA"/>
</dbReference>
<evidence type="ECO:0000256" key="2">
    <source>
        <dbReference type="ARBA" id="ARBA00022801"/>
    </source>
</evidence>
<dbReference type="PANTHER" id="PTHR31297:SF17">
    <property type="entry name" value="ENDOGLUCANASE"/>
    <property type="match status" value="1"/>
</dbReference>
<dbReference type="Pfam" id="PF00150">
    <property type="entry name" value="Cellulase"/>
    <property type="match status" value="1"/>
</dbReference>
<keyword evidence="1" id="KW-0732">Signal</keyword>
<accession>Q7UGF4</accession>
<evidence type="ECO:0000313" key="6">
    <source>
        <dbReference type="EMBL" id="CAD78375.1"/>
    </source>
</evidence>
<dbReference type="Gene3D" id="2.60.120.430">
    <property type="entry name" value="Galactose-binding lectin"/>
    <property type="match status" value="1"/>
</dbReference>
<reference evidence="6 7" key="1">
    <citation type="journal article" date="2003" name="Proc. Natl. Acad. Sci. U.S.A.">
        <title>Complete genome sequence of the marine planctomycete Pirellula sp. strain 1.</title>
        <authorList>
            <person name="Gloeckner F.O."/>
            <person name="Kube M."/>
            <person name="Bauer M."/>
            <person name="Teeling H."/>
            <person name="Lombardot T."/>
            <person name="Ludwig W."/>
            <person name="Gade D."/>
            <person name="Beck A."/>
            <person name="Borzym K."/>
            <person name="Heitmann K."/>
            <person name="Rabus R."/>
            <person name="Schlesner H."/>
            <person name="Amann R."/>
            <person name="Reinhardt R."/>
        </authorList>
    </citation>
    <scope>NUCLEOTIDE SEQUENCE [LARGE SCALE GENOMIC DNA]</scope>
    <source>
        <strain evidence="7">DSM 10527 / NCIMB 13988 / SH1</strain>
    </source>
</reference>
<dbReference type="PANTHER" id="PTHR31297">
    <property type="entry name" value="GLUCAN ENDO-1,6-BETA-GLUCOSIDASE B"/>
    <property type="match status" value="1"/>
</dbReference>
<sequence length="528" mass="59210">MVLSVFLMISPRVKMFVRTTDVGLRPLRWLPAVMLAAIGIVGASLSDASAQTALGEKVLFGESPLTDIQITSQDAKIEPVPNALMKVTVPPSNGYPNVQWNVTGTPLRLDAFDALETEVFNPGNQSVKVVLTARNPGSSGRDGSSAAAATVPPNSSGVIRVAFGTWHGQTDVPFDAARIQSVAVIIEKPTDQSSITIQSIRAVSESRLLEQLKTTAFFQNQTPFFGRGVNIGNALEAPREGDWGPRLEAKHLDLIQQAGFDSVRVPVRWSTHASNTAPYTISSTFMKRVRWVVDEALRRDLKVMINIHHYEGLYANPEQHHDRFLELWRQIANEFEDAPPELVFEVLNEPHENLDAGKWNRLLADALPIIREKHPTRTIVVGPANFNSIDALQFLKLPKDRQNLVATFHYYSPFQFTHQDAGWLGDESKQWKGTTWTGTPEQQKAVRNDLDRALRWSVENEVPIYLGEFGAYQAADMESRIQWTRFVADEAIERRIGIAYWEFYSGFGIYDPKQQQWHEGLRDAILGK</sequence>
<proteinExistence type="inferred from homology"/>
<dbReference type="STRING" id="243090.RB5256"/>
<dbReference type="Gene3D" id="3.20.20.80">
    <property type="entry name" value="Glycosidases"/>
    <property type="match status" value="1"/>
</dbReference>